<dbReference type="Proteomes" id="UP000826234">
    <property type="component" value="Unassembled WGS sequence"/>
</dbReference>
<feature type="transmembrane region" description="Helical" evidence="2">
    <location>
        <begin position="152"/>
        <end position="178"/>
    </location>
</feature>
<dbReference type="EMBL" id="JAIPUX010000439">
    <property type="protein sequence ID" value="KAH0630449.1"/>
    <property type="molecule type" value="Genomic_DNA"/>
</dbReference>
<evidence type="ECO:0000256" key="2">
    <source>
        <dbReference type="SAM" id="Phobius"/>
    </source>
</evidence>
<name>A0ABQ7TKW2_PHRPL</name>
<gene>
    <name evidence="3" type="ORF">JD844_013483</name>
</gene>
<feature type="region of interest" description="Disordered" evidence="1">
    <location>
        <begin position="122"/>
        <end position="143"/>
    </location>
</feature>
<protein>
    <submittedName>
        <fullName evidence="3">Uncharacterized protein</fullName>
    </submittedName>
</protein>
<keyword evidence="4" id="KW-1185">Reference proteome</keyword>
<evidence type="ECO:0000313" key="4">
    <source>
        <dbReference type="Proteomes" id="UP000826234"/>
    </source>
</evidence>
<evidence type="ECO:0000256" key="1">
    <source>
        <dbReference type="SAM" id="MobiDB-lite"/>
    </source>
</evidence>
<organism evidence="3 4">
    <name type="scientific">Phrynosoma platyrhinos</name>
    <name type="common">Desert horned lizard</name>
    <dbReference type="NCBI Taxonomy" id="52577"/>
    <lineage>
        <taxon>Eukaryota</taxon>
        <taxon>Metazoa</taxon>
        <taxon>Chordata</taxon>
        <taxon>Craniata</taxon>
        <taxon>Vertebrata</taxon>
        <taxon>Euteleostomi</taxon>
        <taxon>Lepidosauria</taxon>
        <taxon>Squamata</taxon>
        <taxon>Bifurcata</taxon>
        <taxon>Unidentata</taxon>
        <taxon>Episquamata</taxon>
        <taxon>Toxicofera</taxon>
        <taxon>Iguania</taxon>
        <taxon>Phrynosomatidae</taxon>
        <taxon>Phrynosomatinae</taxon>
        <taxon>Phrynosoma</taxon>
    </lineage>
</organism>
<evidence type="ECO:0000313" key="3">
    <source>
        <dbReference type="EMBL" id="KAH0630449.1"/>
    </source>
</evidence>
<sequence>MELPEEKASASCHNNLFVSSEWNGSSSMKLTCHHCNSLGTEDSFRWMLNSKRLGNPRWAKKSNRGSTITIYPIRQVVWGHWECHSLANSSWISEICLSPLTEEKDTGTTRITHEDFPSAQPTSLAASHWSHPPVTKTTDAPSTGHTRKGIPVWIWAVTVLLVVLVIIPAVLGAVVSLWKRKADRKCRESRERTDHPFLRYDPRKKKDLMKRESLHERSTSLHYAQLQHLQKKSSTVQTPDNTTVYAVIV</sequence>
<keyword evidence="2" id="KW-0812">Transmembrane</keyword>
<keyword evidence="2" id="KW-0472">Membrane</keyword>
<proteinExistence type="predicted"/>
<keyword evidence="2" id="KW-1133">Transmembrane helix</keyword>
<accession>A0ABQ7TKW2</accession>
<reference evidence="3 4" key="1">
    <citation type="journal article" date="2022" name="Gigascience">
        <title>A chromosome-level genome assembly and annotation of the desert horned lizard, Phrynosoma platyrhinos, provides insight into chromosomal rearrangements among reptiles.</title>
        <authorList>
            <person name="Koochekian N."/>
            <person name="Ascanio A."/>
            <person name="Farleigh K."/>
            <person name="Card D.C."/>
            <person name="Schield D.R."/>
            <person name="Castoe T.A."/>
            <person name="Jezkova T."/>
        </authorList>
    </citation>
    <scope>NUCLEOTIDE SEQUENCE [LARGE SCALE GENOMIC DNA]</scope>
    <source>
        <strain evidence="3">NK-2021</strain>
    </source>
</reference>
<comment type="caution">
    <text evidence="3">The sequence shown here is derived from an EMBL/GenBank/DDBJ whole genome shotgun (WGS) entry which is preliminary data.</text>
</comment>